<organism evidence="1 2">
    <name type="scientific">Gordonia alkaliphila</name>
    <dbReference type="NCBI Taxonomy" id="1053547"/>
    <lineage>
        <taxon>Bacteria</taxon>
        <taxon>Bacillati</taxon>
        <taxon>Actinomycetota</taxon>
        <taxon>Actinomycetes</taxon>
        <taxon>Mycobacteriales</taxon>
        <taxon>Gordoniaceae</taxon>
        <taxon>Gordonia</taxon>
    </lineage>
</organism>
<name>A0ABP8ZD61_9ACTN</name>
<evidence type="ECO:0008006" key="3">
    <source>
        <dbReference type="Google" id="ProtNLM"/>
    </source>
</evidence>
<protein>
    <recommendedName>
        <fullName evidence="3">Antirestriction protein</fullName>
    </recommendedName>
</protein>
<evidence type="ECO:0000313" key="1">
    <source>
        <dbReference type="EMBL" id="GAA4753063.1"/>
    </source>
</evidence>
<reference evidence="2" key="1">
    <citation type="journal article" date="2019" name="Int. J. Syst. Evol. Microbiol.">
        <title>The Global Catalogue of Microorganisms (GCM) 10K type strain sequencing project: providing services to taxonomists for standard genome sequencing and annotation.</title>
        <authorList>
            <consortium name="The Broad Institute Genomics Platform"/>
            <consortium name="The Broad Institute Genome Sequencing Center for Infectious Disease"/>
            <person name="Wu L."/>
            <person name="Ma J."/>
        </authorList>
    </citation>
    <scope>NUCLEOTIDE SEQUENCE [LARGE SCALE GENOMIC DNA]</scope>
    <source>
        <strain evidence="2">JCM 18077</strain>
    </source>
</reference>
<comment type="caution">
    <text evidence="1">The sequence shown here is derived from an EMBL/GenBank/DDBJ whole genome shotgun (WGS) entry which is preliminary data.</text>
</comment>
<dbReference type="RefSeq" id="WP_345313770.1">
    <property type="nucleotide sequence ID" value="NZ_BAABIE010000011.1"/>
</dbReference>
<accession>A0ABP8ZD61</accession>
<dbReference type="EMBL" id="BAABIE010000011">
    <property type="protein sequence ID" value="GAA4753063.1"/>
    <property type="molecule type" value="Genomic_DNA"/>
</dbReference>
<dbReference type="Pfam" id="PF07275">
    <property type="entry name" value="ArdA"/>
    <property type="match status" value="1"/>
</dbReference>
<keyword evidence="2" id="KW-1185">Reference proteome</keyword>
<dbReference type="Proteomes" id="UP001500822">
    <property type="component" value="Unassembled WGS sequence"/>
</dbReference>
<gene>
    <name evidence="1" type="ORF">GCM10023217_25350</name>
</gene>
<proteinExistence type="predicted"/>
<evidence type="ECO:0000313" key="2">
    <source>
        <dbReference type="Proteomes" id="UP001500822"/>
    </source>
</evidence>
<sequence>MSVSAAHEPTIWAGCMHHFNSGHLVGEWFSAVDADTIGLADVHRSGPPATPECEEIWAYDVEGFPEAREMDLLEAARWGALYEEIGDDAWPAFCAWVRSGAYVEDGDGMPSTGDFEERFAGTWPDFRTYACQLSEDTDMFDGLPEDHVAVRYFDWDSWIHDLKFDYSIEPNSEGGVFVFRDL</sequence>
<dbReference type="InterPro" id="IPR009899">
    <property type="entry name" value="ArdA"/>
</dbReference>